<dbReference type="RefSeq" id="WP_146808070.1">
    <property type="nucleotide sequence ID" value="NZ_BJXX01000013.1"/>
</dbReference>
<comment type="caution">
    <text evidence="1">The sequence shown here is derived from an EMBL/GenBank/DDBJ whole genome shotgun (WGS) entry which is preliminary data.</text>
</comment>
<sequence>MLWLTPVRQTEHGWVLHEERIAYKESELAPVLTALREVHPRLLPLVKAAILPDEPEAEEEEALICGTAADFDLSVPGHIIFDGMRWRLSHCGESFFRMLLPKDEAVRLLSSVVQVQGDIVGQITDWVKQGMYAVVIKE</sequence>
<dbReference type="Proteomes" id="UP000321157">
    <property type="component" value="Unassembled WGS sequence"/>
</dbReference>
<evidence type="ECO:0000313" key="2">
    <source>
        <dbReference type="Proteomes" id="UP000321157"/>
    </source>
</evidence>
<dbReference type="EMBL" id="BJXX01000013">
    <property type="protein sequence ID" value="GEN32772.1"/>
    <property type="molecule type" value="Genomic_DNA"/>
</dbReference>
<keyword evidence="2" id="KW-1185">Reference proteome</keyword>
<dbReference type="AlphaFoldDB" id="A0A511V6F7"/>
<proteinExistence type="predicted"/>
<accession>A0A511V6F7</accession>
<gene>
    <name evidence="1" type="ORF">ADA01nite_02320</name>
</gene>
<evidence type="ECO:0000313" key="1">
    <source>
        <dbReference type="EMBL" id="GEN32772.1"/>
    </source>
</evidence>
<name>A0A511V6F7_9BACL</name>
<organism evidence="1 2">
    <name type="scientific">Aneurinibacillus danicus</name>
    <dbReference type="NCBI Taxonomy" id="267746"/>
    <lineage>
        <taxon>Bacteria</taxon>
        <taxon>Bacillati</taxon>
        <taxon>Bacillota</taxon>
        <taxon>Bacilli</taxon>
        <taxon>Bacillales</taxon>
        <taxon>Paenibacillaceae</taxon>
        <taxon>Aneurinibacillus group</taxon>
        <taxon>Aneurinibacillus</taxon>
    </lineage>
</organism>
<reference evidence="1 2" key="1">
    <citation type="submission" date="2019-07" db="EMBL/GenBank/DDBJ databases">
        <title>Whole genome shotgun sequence of Aneurinibacillus danicus NBRC 102444.</title>
        <authorList>
            <person name="Hosoyama A."/>
            <person name="Uohara A."/>
            <person name="Ohji S."/>
            <person name="Ichikawa N."/>
        </authorList>
    </citation>
    <scope>NUCLEOTIDE SEQUENCE [LARGE SCALE GENOMIC DNA]</scope>
    <source>
        <strain evidence="1 2">NBRC 102444</strain>
    </source>
</reference>
<protein>
    <submittedName>
        <fullName evidence="1">Uncharacterized protein</fullName>
    </submittedName>
</protein>
<dbReference type="OrthoDB" id="2680436at2"/>